<reference evidence="1 2" key="1">
    <citation type="submission" date="2019-03" db="EMBL/GenBank/DDBJ databases">
        <title>Genomic Encyclopedia of Type Strains, Phase IV (KMG-IV): sequencing the most valuable type-strain genomes for metagenomic binning, comparative biology and taxonomic classification.</title>
        <authorList>
            <person name="Goeker M."/>
        </authorList>
    </citation>
    <scope>NUCLEOTIDE SEQUENCE [LARGE SCALE GENOMIC DNA]</scope>
    <source>
        <strain evidence="1 2">DSM 28697</strain>
    </source>
</reference>
<dbReference type="EMBL" id="SNYJ01000016">
    <property type="protein sequence ID" value="TDQ36777.1"/>
    <property type="molecule type" value="Genomic_DNA"/>
</dbReference>
<comment type="caution">
    <text evidence="1">The sequence shown here is derived from an EMBL/GenBank/DDBJ whole genome shotgun (WGS) entry which is preliminary data.</text>
</comment>
<evidence type="ECO:0000313" key="2">
    <source>
        <dbReference type="Proteomes" id="UP000295632"/>
    </source>
</evidence>
<dbReference type="InterPro" id="IPR012338">
    <property type="entry name" value="Beta-lactam/transpept-like"/>
</dbReference>
<evidence type="ECO:0000313" key="1">
    <source>
        <dbReference type="EMBL" id="TDQ36777.1"/>
    </source>
</evidence>
<dbReference type="Gene3D" id="3.40.710.10">
    <property type="entry name" value="DD-peptidase/beta-lactamase superfamily"/>
    <property type="match status" value="1"/>
</dbReference>
<dbReference type="AlphaFoldDB" id="A0A4V3D4L8"/>
<sequence>MIKHEVVKSMGMFKASSAALVVKSPTKMLEWFEGTKDQQPVSAITPFSVPSLRPSFYGLALLMVITEEGVPVDMPVYQFLYDIPQSQLGGISFRHLATGTAPAFIGPERWTSVTLMAWLVEAMSGDTVDAFLQKRVFQAMSFGSTGDWEAPPVNSDNEEIHPFYIHATDLCNWGQLFLQRGRWNDEIIVPSNVFALIDDLHKENEHSKEVLGWTVTPYGYAVTDGSGSTCAIHSTHNGVAVRLLNGCRSDQKDSFADVFARWLQDAE</sequence>
<protein>
    <submittedName>
        <fullName evidence="1">CubicO group peptidase (Beta-lactamase class C family)</fullName>
    </submittedName>
</protein>
<accession>A0A4V3D4L8</accession>
<keyword evidence="2" id="KW-1185">Reference proteome</keyword>
<organism evidence="1 2">
    <name type="scientific">Aureibacillus halotolerans</name>
    <dbReference type="NCBI Taxonomy" id="1508390"/>
    <lineage>
        <taxon>Bacteria</taxon>
        <taxon>Bacillati</taxon>
        <taxon>Bacillota</taxon>
        <taxon>Bacilli</taxon>
        <taxon>Bacillales</taxon>
        <taxon>Bacillaceae</taxon>
        <taxon>Aureibacillus</taxon>
    </lineage>
</organism>
<dbReference type="RefSeq" id="WP_133581564.1">
    <property type="nucleotide sequence ID" value="NZ_SNYJ01000016.1"/>
</dbReference>
<proteinExistence type="predicted"/>
<gene>
    <name evidence="1" type="ORF">EV213_11677</name>
</gene>
<dbReference type="Proteomes" id="UP000295632">
    <property type="component" value="Unassembled WGS sequence"/>
</dbReference>
<dbReference type="OrthoDB" id="2356735at2"/>
<name>A0A4V3D4L8_9BACI</name>
<dbReference type="SUPFAM" id="SSF56601">
    <property type="entry name" value="beta-lactamase/transpeptidase-like"/>
    <property type="match status" value="1"/>
</dbReference>